<keyword evidence="2" id="KW-1185">Reference proteome</keyword>
<dbReference type="EMBL" id="CP004387">
    <property type="protein sequence ID" value="AJD47521.1"/>
    <property type="molecule type" value="Genomic_DNA"/>
</dbReference>
<dbReference type="HOGENOM" id="CLU_820465_0_0_6"/>
<dbReference type="RefSeq" id="WP_008737820.1">
    <property type="nucleotide sequence ID" value="NZ_CP004387.1"/>
</dbReference>
<evidence type="ECO:0000313" key="2">
    <source>
        <dbReference type="Proteomes" id="UP000006764"/>
    </source>
</evidence>
<proteinExistence type="predicted"/>
<dbReference type="KEGG" id="apac:S7S_05505"/>
<dbReference type="AlphaFoldDB" id="A0A0B4XKA9"/>
<dbReference type="OrthoDB" id="6713157at2"/>
<reference evidence="1 2" key="1">
    <citation type="journal article" date="2012" name="J. Bacteriol.">
        <title>Genome sequence of an alkane-degrading bacterium, Alcanivorax pacificus type strain W11-5, isolated from deep sea sediment.</title>
        <authorList>
            <person name="Lai Q."/>
            <person name="Shao Z."/>
        </authorList>
    </citation>
    <scope>NUCLEOTIDE SEQUENCE [LARGE SCALE GENOMIC DNA]</scope>
    <source>
        <strain evidence="1 2">W11-5</strain>
    </source>
</reference>
<evidence type="ECO:0000313" key="1">
    <source>
        <dbReference type="EMBL" id="AJD47521.1"/>
    </source>
</evidence>
<dbReference type="Proteomes" id="UP000006764">
    <property type="component" value="Chromosome"/>
</dbReference>
<sequence length="295" mass="34735">MNSWQRQPIELPEEFKRFKDRDFRWLWRYMTQLGAPLPLEHSVARSERQATIASTINMAQNPQAFVRQLTAAHADLVMSEDHLKWLDKDDDRLLIWMLARVQELYQQAPGQLPFQLLWTAPEARRDEVILALDLWNIPVDQKIQWMHGYRGQWAQARTPDADTQWIDPKDRSQLTWAWDYLHKAFKAMNLPAPTNTRDYYACVLASLDNLSLGHPAEKKLFLEKMKKTWSQKKYRDSGKAKKPYYMPLSKEARSKLETLAKHHELSPHDFVEMLIESAYKEAHPDGQGLIVNQHF</sequence>
<organism evidence="1 2">
    <name type="scientific">Isoalcanivorax pacificus W11-5</name>
    <dbReference type="NCBI Taxonomy" id="391936"/>
    <lineage>
        <taxon>Bacteria</taxon>
        <taxon>Pseudomonadati</taxon>
        <taxon>Pseudomonadota</taxon>
        <taxon>Gammaproteobacteria</taxon>
        <taxon>Oceanospirillales</taxon>
        <taxon>Alcanivoracaceae</taxon>
        <taxon>Isoalcanivorax</taxon>
    </lineage>
</organism>
<accession>A0A0B4XKA9</accession>
<name>A0A0B4XKA9_9GAMM</name>
<protein>
    <submittedName>
        <fullName evidence="1">Uncharacterized protein</fullName>
    </submittedName>
</protein>
<gene>
    <name evidence="1" type="ORF">S7S_05505</name>
</gene>